<evidence type="ECO:0000313" key="6">
    <source>
        <dbReference type="EMBL" id="MCP3429617.1"/>
    </source>
</evidence>
<dbReference type="GO" id="GO:0034338">
    <property type="term" value="F:short-chain carboxylesterase activity"/>
    <property type="evidence" value="ECO:0007669"/>
    <property type="project" value="TreeGrafter"/>
</dbReference>
<evidence type="ECO:0000256" key="3">
    <source>
        <dbReference type="ARBA" id="ARBA00022801"/>
    </source>
</evidence>
<feature type="domain" description="AB hydrolase-1" evidence="5">
    <location>
        <begin position="68"/>
        <end position="310"/>
    </location>
</feature>
<dbReference type="GO" id="GO:0047372">
    <property type="term" value="F:monoacylglycerol lipase activity"/>
    <property type="evidence" value="ECO:0007669"/>
    <property type="project" value="TreeGrafter"/>
</dbReference>
<dbReference type="PIRSF" id="PIRSF005211">
    <property type="entry name" value="Ab_hydro_YheT"/>
    <property type="match status" value="1"/>
</dbReference>
<reference evidence="6" key="1">
    <citation type="submission" date="2022-07" db="EMBL/GenBank/DDBJ databases">
        <title>Characterization of the Novel Bacterium Alteromonas immobilis LMIT006 and Alteromonas gregis LMIT007.</title>
        <authorList>
            <person name="Lin X."/>
        </authorList>
    </citation>
    <scope>NUCLEOTIDE SEQUENCE</scope>
    <source>
        <strain evidence="6">LMIT007</strain>
    </source>
</reference>
<dbReference type="NCBIfam" id="NF008218">
    <property type="entry name" value="PRK10985.1"/>
    <property type="match status" value="1"/>
</dbReference>
<dbReference type="PROSITE" id="PS01133">
    <property type="entry name" value="UPF0017"/>
    <property type="match status" value="1"/>
</dbReference>
<comment type="similarity">
    <text evidence="1">Belongs to the AB hydrolase superfamily. AB hydrolase 4 family.</text>
</comment>
<dbReference type="SUPFAM" id="SSF53474">
    <property type="entry name" value="alpha/beta-Hydrolases"/>
    <property type="match status" value="1"/>
</dbReference>
<evidence type="ECO:0000256" key="4">
    <source>
        <dbReference type="PIRSR" id="PIRSR005211-1"/>
    </source>
</evidence>
<feature type="active site" description="Charge relay system" evidence="4">
    <location>
        <position position="304"/>
    </location>
</feature>
<keyword evidence="2" id="KW-0719">Serine esterase</keyword>
<dbReference type="InterPro" id="IPR029058">
    <property type="entry name" value="AB_hydrolase_fold"/>
</dbReference>
<dbReference type="InterPro" id="IPR012020">
    <property type="entry name" value="ABHD4"/>
</dbReference>
<evidence type="ECO:0000259" key="5">
    <source>
        <dbReference type="Pfam" id="PF00561"/>
    </source>
</evidence>
<organism evidence="6 7">
    <name type="scientific">Opacimonas viscosa</name>
    <dbReference type="NCBI Taxonomy" id="2961944"/>
    <lineage>
        <taxon>Bacteria</taxon>
        <taxon>Pseudomonadati</taxon>
        <taxon>Pseudomonadota</taxon>
        <taxon>Gammaproteobacteria</taxon>
        <taxon>Alteromonadales</taxon>
        <taxon>Alteromonadaceae</taxon>
        <taxon>Opacimonas</taxon>
    </lineage>
</organism>
<name>A0AA41X4F8_9ALTE</name>
<dbReference type="PANTHER" id="PTHR10794:SF94">
    <property type="entry name" value="ESTERASE YHET-RELATED"/>
    <property type="match status" value="1"/>
</dbReference>
<dbReference type="Proteomes" id="UP001165413">
    <property type="component" value="Unassembled WGS sequence"/>
</dbReference>
<dbReference type="InterPro" id="IPR000073">
    <property type="entry name" value="AB_hydrolase_1"/>
</dbReference>
<gene>
    <name evidence="6" type="ORF">NLF92_11750</name>
</gene>
<feature type="active site" description="Charge relay system" evidence="4">
    <location>
        <position position="147"/>
    </location>
</feature>
<evidence type="ECO:0000256" key="1">
    <source>
        <dbReference type="ARBA" id="ARBA00010884"/>
    </source>
</evidence>
<keyword evidence="3 6" id="KW-0378">Hydrolase</keyword>
<protein>
    <submittedName>
        <fullName evidence="6">Hydrolase</fullName>
    </submittedName>
</protein>
<dbReference type="RefSeq" id="WP_254102186.1">
    <property type="nucleotide sequence ID" value="NZ_JANATA010000026.1"/>
</dbReference>
<feature type="active site" description="Charge relay system" evidence="4">
    <location>
        <position position="276"/>
    </location>
</feature>
<evidence type="ECO:0000256" key="2">
    <source>
        <dbReference type="ARBA" id="ARBA00022487"/>
    </source>
</evidence>
<accession>A0AA41X4F8</accession>
<dbReference type="AlphaFoldDB" id="A0AA41X4F8"/>
<dbReference type="PANTHER" id="PTHR10794">
    <property type="entry name" value="ABHYDROLASE DOMAIN-CONTAINING PROTEIN"/>
    <property type="match status" value="1"/>
</dbReference>
<keyword evidence="7" id="KW-1185">Reference proteome</keyword>
<dbReference type="Pfam" id="PF00561">
    <property type="entry name" value="Abhydrolase_1"/>
    <property type="match status" value="1"/>
</dbReference>
<dbReference type="EMBL" id="JANATA010000026">
    <property type="protein sequence ID" value="MCP3429617.1"/>
    <property type="molecule type" value="Genomic_DNA"/>
</dbReference>
<sequence length="356" mass="39808">MTNTVFGKIVTSAYQSPAWCKNRHVQTIWGKYGVRRAPIAWRLERFTLPDDDYVQLAWAPEPQQVKGVVALFHGLEGSKDSHYIQDAVAAFTKTDYQVVLMHFRGCHGEPNRTHRAYHSGETSDALAFAKTLQTRYPDIPLFAVGFSLGGNMLMKLAGETGTECPFVSCVSVSAPLRLDQCAEAIQQGFAKVYEAKLLRSMQANLRAKMATMDYRGKVRVSAATVKNLDTFTKFDENVTAPLHGFAGADDYYHKCSGLQFLKSIQKPTLILHALDDPFMNQKVVPKAQELSPKVAYELSRRGGHVGFLTGAPWRVGSWLQTRIPEFIEEQFLVYQGAAEQAQERVYDVHAKAEHSS</sequence>
<dbReference type="InterPro" id="IPR000952">
    <property type="entry name" value="AB_hydrolase_4_CS"/>
</dbReference>
<dbReference type="InterPro" id="IPR050960">
    <property type="entry name" value="AB_hydrolase_4_sf"/>
</dbReference>
<evidence type="ECO:0000313" key="7">
    <source>
        <dbReference type="Proteomes" id="UP001165413"/>
    </source>
</evidence>
<proteinExistence type="inferred from homology"/>
<comment type="caution">
    <text evidence="6">The sequence shown here is derived from an EMBL/GenBank/DDBJ whole genome shotgun (WGS) entry which is preliminary data.</text>
</comment>
<dbReference type="Gene3D" id="3.40.50.1820">
    <property type="entry name" value="alpha/beta hydrolase"/>
    <property type="match status" value="1"/>
</dbReference>